<evidence type="ECO:0000259" key="2">
    <source>
        <dbReference type="Pfam" id="PF10505"/>
    </source>
</evidence>
<feature type="compositionally biased region" description="Basic and acidic residues" evidence="1">
    <location>
        <begin position="59"/>
        <end position="74"/>
    </location>
</feature>
<gene>
    <name evidence="3" type="ORF">RirG_107390</name>
</gene>
<feature type="region of interest" description="Disordered" evidence="1">
    <location>
        <begin position="59"/>
        <end position="146"/>
    </location>
</feature>
<sequence length="841" mass="96345">MIKLLMVQYIKFCLFVCYKGLIIIDYTFSTIQVIKEQDTSTSHVVCIDDKDDNLKNQVNEKQETPADNHERQEQQDDNMMGFNESKVQDQSVTKDESEVCKDDKDIKNSTPDENPDVKTVSQSTNKDDGTSNKLEVQKDNSEDESFTDVVEEVVIESSGVSSSQEVSVNSMLKPSSNFAPVKNKNSQSGLISAENLERGLNDNKSPSNDKIYNNKNKIPKLNVKKNPKNAQSVESTTELISSPNSSVSKVVPAKRSVPDDSKTSGDILGPFLELLDENRKNETLLIQKQSATNITDVPSNSRSEMMNLPYSSMSSEEHLKYLQIEAVIYRNPELVSKEQRNFYQNMSERVINEQKNFERWQFERSKLFVGHLNPLIENKVMNHLKYGRGRKINVYSRIELTIGLNPASHGEPELKFKQKLSSIEKPFEFSIPPTVVNQIPFQLEKELWLNDIPSANTLSADFAIKDYWQKMRIPVVSQDPLIPEMLSNHKVDIVISSGGLTALVGLAESTDVDLEIPIKIVEFTKENSTLKTIYIDKPFVKKKMTPREINQVYYNTAFKSMALKMNKDGELQHSSHNLEYSLWNIDDISILIRCKSDGYYRDSDQKIRTVGIKSKLDYQLDYNYESISFIEQSRWWIYSMIRNKADLMLGRIDVPMNTLNMVERVSAENILPDENRVKSLVKKLHYIFKQLQRQLFQGSYILRHEKGEAYAVVYKSVETAENYSLTSSKLTEIDRETISFVPLVWKGLQAQIRNTFPFRTEQTRGPPQKKSKKKFNVPSEKSKSRSKSKSKSKSKKSNECDDLQYIADHIIKPKIYDLDNMEESSGSSAPDFATLLNNFKK</sequence>
<keyword evidence="4" id="KW-1185">Reference proteome</keyword>
<dbReference type="InterPro" id="IPR019535">
    <property type="entry name" value="ICE2_C"/>
</dbReference>
<organism evidence="3 4">
    <name type="scientific">Rhizophagus irregularis (strain DAOM 197198w)</name>
    <name type="common">Glomus intraradices</name>
    <dbReference type="NCBI Taxonomy" id="1432141"/>
    <lineage>
        <taxon>Eukaryota</taxon>
        <taxon>Fungi</taxon>
        <taxon>Fungi incertae sedis</taxon>
        <taxon>Mucoromycota</taxon>
        <taxon>Glomeromycotina</taxon>
        <taxon>Glomeromycetes</taxon>
        <taxon>Glomerales</taxon>
        <taxon>Glomeraceae</taxon>
        <taxon>Rhizophagus</taxon>
    </lineage>
</organism>
<feature type="compositionally biased region" description="Basic and acidic residues" evidence="1">
    <location>
        <begin position="125"/>
        <end position="140"/>
    </location>
</feature>
<dbReference type="Proteomes" id="UP000022910">
    <property type="component" value="Unassembled WGS sequence"/>
</dbReference>
<feature type="compositionally biased region" description="Polar residues" evidence="1">
    <location>
        <begin position="202"/>
        <end position="215"/>
    </location>
</feature>
<dbReference type="PANTHER" id="PTHR14633">
    <property type="entry name" value="LITTLE ELONGATION COMPLEX SUBUNIT 2"/>
    <property type="match status" value="1"/>
</dbReference>
<feature type="region of interest" description="Disordered" evidence="1">
    <location>
        <begin position="196"/>
        <end position="215"/>
    </location>
</feature>
<dbReference type="GO" id="GO:0045945">
    <property type="term" value="P:positive regulation of transcription by RNA polymerase III"/>
    <property type="evidence" value="ECO:0007669"/>
    <property type="project" value="TreeGrafter"/>
</dbReference>
<reference evidence="3 4" key="1">
    <citation type="submission" date="2014-02" db="EMBL/GenBank/DDBJ databases">
        <title>Single nucleus genome sequencing reveals high similarity among nuclei of an endomycorrhizal fungus.</title>
        <authorList>
            <person name="Lin K."/>
            <person name="Geurts R."/>
            <person name="Zhang Z."/>
            <person name="Limpens E."/>
            <person name="Saunders D.G."/>
            <person name="Mu D."/>
            <person name="Pang E."/>
            <person name="Cao H."/>
            <person name="Cha H."/>
            <person name="Lin T."/>
            <person name="Zhou Q."/>
            <person name="Shang Y."/>
            <person name="Li Y."/>
            <person name="Ivanov S."/>
            <person name="Sharma T."/>
            <person name="Velzen R.V."/>
            <person name="Ruijter N.D."/>
            <person name="Aanen D.K."/>
            <person name="Win J."/>
            <person name="Kamoun S."/>
            <person name="Bisseling T."/>
            <person name="Huang S."/>
        </authorList>
    </citation>
    <scope>NUCLEOTIDE SEQUENCE [LARGE SCALE GENOMIC DNA]</scope>
    <source>
        <strain evidence="4">DAOM197198w</strain>
    </source>
</reference>
<dbReference type="GO" id="GO:0042795">
    <property type="term" value="P:snRNA transcription by RNA polymerase II"/>
    <property type="evidence" value="ECO:0007669"/>
    <property type="project" value="TreeGrafter"/>
</dbReference>
<feature type="region of interest" description="Disordered" evidence="1">
    <location>
        <begin position="220"/>
        <end position="240"/>
    </location>
</feature>
<feature type="region of interest" description="Disordered" evidence="1">
    <location>
        <begin position="756"/>
        <end position="801"/>
    </location>
</feature>
<evidence type="ECO:0000313" key="3">
    <source>
        <dbReference type="EMBL" id="EXX68175.1"/>
    </source>
</evidence>
<feature type="compositionally biased region" description="Basic residues" evidence="1">
    <location>
        <begin position="784"/>
        <end position="795"/>
    </location>
</feature>
<feature type="domain" description="Little elongation complex subunit 2 C-terminal" evidence="2">
    <location>
        <begin position="571"/>
        <end position="727"/>
    </location>
</feature>
<dbReference type="Pfam" id="PF10505">
    <property type="entry name" value="NARG2_C"/>
    <property type="match status" value="1"/>
</dbReference>
<protein>
    <recommendedName>
        <fullName evidence="2">Little elongation complex subunit 2 C-terminal domain-containing protein</fullName>
    </recommendedName>
</protein>
<feature type="compositionally biased region" description="Basic and acidic residues" evidence="1">
    <location>
        <begin position="92"/>
        <end position="107"/>
    </location>
</feature>
<evidence type="ECO:0000256" key="1">
    <source>
        <dbReference type="SAM" id="MobiDB-lite"/>
    </source>
</evidence>
<evidence type="ECO:0000313" key="4">
    <source>
        <dbReference type="Proteomes" id="UP000022910"/>
    </source>
</evidence>
<proteinExistence type="predicted"/>
<dbReference type="GO" id="GO:0008023">
    <property type="term" value="C:transcription elongation factor complex"/>
    <property type="evidence" value="ECO:0007669"/>
    <property type="project" value="InterPro"/>
</dbReference>
<dbReference type="GO" id="GO:0042796">
    <property type="term" value="P:snRNA transcription by RNA polymerase III"/>
    <property type="evidence" value="ECO:0007669"/>
    <property type="project" value="TreeGrafter"/>
</dbReference>
<comment type="caution">
    <text evidence="3">The sequence shown here is derived from an EMBL/GenBank/DDBJ whole genome shotgun (WGS) entry which is preliminary data.</text>
</comment>
<feature type="compositionally biased region" description="Polar residues" evidence="1">
    <location>
        <begin position="228"/>
        <end position="240"/>
    </location>
</feature>
<dbReference type="EMBL" id="JEMT01017384">
    <property type="protein sequence ID" value="EXX68175.1"/>
    <property type="molecule type" value="Genomic_DNA"/>
</dbReference>
<dbReference type="AlphaFoldDB" id="A0A015JLX3"/>
<dbReference type="PANTHER" id="PTHR14633:SF3">
    <property type="entry name" value="LITTLE ELONGATION COMPLEX SUBUNIT 2"/>
    <property type="match status" value="1"/>
</dbReference>
<name>A0A015JLX3_RHIIW</name>
<accession>A0A015JLX3</accession>
<feature type="region of interest" description="Disordered" evidence="1">
    <location>
        <begin position="820"/>
        <end position="841"/>
    </location>
</feature>